<gene>
    <name evidence="2" type="ORF">IFE19_09640</name>
</gene>
<evidence type="ECO:0000313" key="2">
    <source>
        <dbReference type="EMBL" id="QTC86431.1"/>
    </source>
</evidence>
<proteinExistence type="predicted"/>
<keyword evidence="3" id="KW-1185">Reference proteome</keyword>
<protein>
    <submittedName>
        <fullName evidence="2">Uncharacterized protein</fullName>
    </submittedName>
</protein>
<evidence type="ECO:0000256" key="1">
    <source>
        <dbReference type="SAM" id="SignalP"/>
    </source>
</evidence>
<name>A0ABX7SJ24_9CAUL</name>
<feature type="chain" id="PRO_5046877630" evidence="1">
    <location>
        <begin position="24"/>
        <end position="293"/>
    </location>
</feature>
<dbReference type="EMBL" id="CP062006">
    <property type="protein sequence ID" value="QTC86431.1"/>
    <property type="molecule type" value="Genomic_DNA"/>
</dbReference>
<dbReference type="RefSeq" id="WP_207821786.1">
    <property type="nucleotide sequence ID" value="NZ_CP062006.1"/>
</dbReference>
<sequence length="293" mass="31696">MTATHCLPAAALALALAASPAAAQTPVDAPSQQQERIGAILGALFGDRLGVTTSIESQWAAGRTPLLTQRAQFTARIDSDVRSGAISQMTGTRLKSDYAALVDLETRYGADRRFTAEERSDLASRYSALTRVLSDGRYADASSDTASVAGGKADFDRRVDAAVSSRRLSRTEGTRLKTDYNALIQVEAGYLRDGQITAREREDLDTRLDALDARVGDVGYGGAVQTPRNRLDAVLRALSSAGLSVAAQTQLRVEQEDLSRLAAAYERLTPSTDERAYLERRVSELETRAKVRR</sequence>
<reference evidence="2 3" key="1">
    <citation type="submission" date="2020-09" db="EMBL/GenBank/DDBJ databases">
        <title>Brevundimonas sp. LVF1 isolated from an oligotrophic pond in Goettingen, Germany.</title>
        <authorList>
            <person name="Friedrich I."/>
            <person name="Klassen A."/>
            <person name="Neubauer H."/>
            <person name="Schneider D."/>
            <person name="Hertel R."/>
            <person name="Daniel R."/>
        </authorList>
    </citation>
    <scope>NUCLEOTIDE SEQUENCE [LARGE SCALE GENOMIC DNA]</scope>
    <source>
        <strain evidence="2 3">LVF1</strain>
    </source>
</reference>
<feature type="signal peptide" evidence="1">
    <location>
        <begin position="1"/>
        <end position="23"/>
    </location>
</feature>
<keyword evidence="1" id="KW-0732">Signal</keyword>
<organism evidence="2 3">
    <name type="scientific">Brevundimonas pondensis</name>
    <dbReference type="NCBI Taxonomy" id="2774189"/>
    <lineage>
        <taxon>Bacteria</taxon>
        <taxon>Pseudomonadati</taxon>
        <taxon>Pseudomonadota</taxon>
        <taxon>Alphaproteobacteria</taxon>
        <taxon>Caulobacterales</taxon>
        <taxon>Caulobacteraceae</taxon>
        <taxon>Brevundimonas</taxon>
    </lineage>
</organism>
<accession>A0ABX7SJ24</accession>
<evidence type="ECO:0000313" key="3">
    <source>
        <dbReference type="Proteomes" id="UP000663942"/>
    </source>
</evidence>
<dbReference type="Proteomes" id="UP000663942">
    <property type="component" value="Chromosome"/>
</dbReference>